<dbReference type="AlphaFoldDB" id="A0A2M4BTG0"/>
<feature type="region of interest" description="Disordered" evidence="1">
    <location>
        <begin position="46"/>
        <end position="65"/>
    </location>
</feature>
<dbReference type="EMBL" id="GGFJ01007070">
    <property type="protein sequence ID" value="MBW56211.1"/>
    <property type="molecule type" value="Transcribed_RNA"/>
</dbReference>
<feature type="compositionally biased region" description="Basic and acidic residues" evidence="1">
    <location>
        <begin position="322"/>
        <end position="331"/>
    </location>
</feature>
<feature type="region of interest" description="Disordered" evidence="1">
    <location>
        <begin position="140"/>
        <end position="172"/>
    </location>
</feature>
<sequence length="342" mass="38375">MSEEFDGRFNERLLELTQDAFCKLGFQLFDPTGAPAGSLQNLVKESMKPTPKASKTPKQPKQPIVPEISAETKDNLTSQLNLQVEQAGDIHYRISNLLAIIESHEERILATRPELLKMIEDPHTYIGRRATEVKQKVYEKSKAEQSSMQQEDQRVLKQQTTSLPNRRKAAGSKATEALLQRKHREFQLLSAFFKYIVSDLTTRRNVARVELAADLRGIRQALQLLLDQTSPDQPAAATVLERQSTENQQQSSSACSSKQEQKYSKTMHVSKHVSSEKAQGSRDIVSIAADHVKRETGASNSSSSSHLRPNTQCPQGGSMVKTEIKFERDDSTEIIEIIDDDD</sequence>
<evidence type="ECO:0000313" key="2">
    <source>
        <dbReference type="EMBL" id="MBW56211.1"/>
    </source>
</evidence>
<name>A0A2M4BTG0_9DIPT</name>
<organism evidence="2">
    <name type="scientific">Anopheles marajoara</name>
    <dbReference type="NCBI Taxonomy" id="58244"/>
    <lineage>
        <taxon>Eukaryota</taxon>
        <taxon>Metazoa</taxon>
        <taxon>Ecdysozoa</taxon>
        <taxon>Arthropoda</taxon>
        <taxon>Hexapoda</taxon>
        <taxon>Insecta</taxon>
        <taxon>Pterygota</taxon>
        <taxon>Neoptera</taxon>
        <taxon>Endopterygota</taxon>
        <taxon>Diptera</taxon>
        <taxon>Nematocera</taxon>
        <taxon>Culicoidea</taxon>
        <taxon>Culicidae</taxon>
        <taxon>Anophelinae</taxon>
        <taxon>Anopheles</taxon>
    </lineage>
</organism>
<feature type="compositionally biased region" description="Low complexity" evidence="1">
    <location>
        <begin position="248"/>
        <end position="258"/>
    </location>
</feature>
<feature type="region of interest" description="Disordered" evidence="1">
    <location>
        <begin position="233"/>
        <end position="342"/>
    </location>
</feature>
<protein>
    <submittedName>
        <fullName evidence="2">Uncharacterized protein</fullName>
    </submittedName>
</protein>
<feature type="compositionally biased region" description="Acidic residues" evidence="1">
    <location>
        <begin position="332"/>
        <end position="342"/>
    </location>
</feature>
<reference evidence="2" key="1">
    <citation type="submission" date="2018-01" db="EMBL/GenBank/DDBJ databases">
        <title>An insight into the sialome of Amazonian anophelines.</title>
        <authorList>
            <person name="Ribeiro J.M."/>
            <person name="Scarpassa V."/>
            <person name="Calvo E."/>
        </authorList>
    </citation>
    <scope>NUCLEOTIDE SEQUENCE</scope>
    <source>
        <tissue evidence="2">Salivary glands</tissue>
    </source>
</reference>
<accession>A0A2M4BTG0</accession>
<feature type="compositionally biased region" description="Polar residues" evidence="1">
    <location>
        <begin position="306"/>
        <end position="315"/>
    </location>
</feature>
<proteinExistence type="predicted"/>
<evidence type="ECO:0000256" key="1">
    <source>
        <dbReference type="SAM" id="MobiDB-lite"/>
    </source>
</evidence>
<feature type="compositionally biased region" description="Polar residues" evidence="1">
    <location>
        <begin position="144"/>
        <end position="164"/>
    </location>
</feature>